<name>A0AAD3CFF2_9STRA</name>
<evidence type="ECO:0000313" key="3">
    <source>
        <dbReference type="Proteomes" id="UP001054902"/>
    </source>
</evidence>
<accession>A0AAD3CFF2</accession>
<evidence type="ECO:0000313" key="2">
    <source>
        <dbReference type="EMBL" id="GFH44110.1"/>
    </source>
</evidence>
<dbReference type="Proteomes" id="UP001054902">
    <property type="component" value="Unassembled WGS sequence"/>
</dbReference>
<feature type="compositionally biased region" description="Basic residues" evidence="1">
    <location>
        <begin position="400"/>
        <end position="412"/>
    </location>
</feature>
<protein>
    <submittedName>
        <fullName evidence="2">Uncharacterized protein</fullName>
    </submittedName>
</protein>
<organism evidence="2 3">
    <name type="scientific">Chaetoceros tenuissimus</name>
    <dbReference type="NCBI Taxonomy" id="426638"/>
    <lineage>
        <taxon>Eukaryota</taxon>
        <taxon>Sar</taxon>
        <taxon>Stramenopiles</taxon>
        <taxon>Ochrophyta</taxon>
        <taxon>Bacillariophyta</taxon>
        <taxon>Coscinodiscophyceae</taxon>
        <taxon>Chaetocerotophycidae</taxon>
        <taxon>Chaetocerotales</taxon>
        <taxon>Chaetocerotaceae</taxon>
        <taxon>Chaetoceros</taxon>
    </lineage>
</organism>
<dbReference type="AlphaFoldDB" id="A0AAD3CFF2"/>
<sequence length="884" mass="100817">MAVESTPTEEIPSLNQELVASLIHQKLDEIRSGDLYVQSGIGPNDVTTLLTHPENYKKFEGIIGKTWMDIAMVQNGESGLNGGKLNRKKKMYVRALRAESTFVQSQIDHYVQHTLGYSHHDVEDGESSSDGEEETISSLSDNKSRSSSKKKKRKKKKRKKDKKKKRKKKRKHDEEDNEDGMLENDDGSMESRQLTPREEKRLERRLKLAKEIFEETRKEVIAKIPQDVKDDFRQIGFSKWGKEYLPIMQVGPYDVGPGNVRDQWMVMFENTLRSKRPLTRLVFWYGTSKEDLSSGFSFVPSSKIISYEQGCKQNCHKLPAKIEKKLAKGTKLTQNEQLHVSGLEQINASAKLPTEERSTWLFDFEEDYEEFLDAVDDETSDEEDEEMQELKREASIGSDKKKKKKKKDKLKKSSASEDGSKKKKKKRKRDSESSQELEAEVKPKKKQPKKEMTLDEAIEEEVAQEDAMMELESESEDDEDDADFKDGDESSEEEELYEDETETKKKDKKTKGTGPKKKAKKLKSPEEIEQELFDECEDFFLPIMESLKGANDEKKVEKLLKKIDRDVHKLTPAFFRIHQIGLVVKETRTKFKSNNTLNLLCKQVTQRMKKVFHEKSASEPADFKPTIRGNKKKKKSQKQKDAEVKKQKKPATDKVKKVTPGTDENEKSLEVSSSKIEIKSESNHSEIIKSEPIVKSESSTTLTSTKDSITEVKSEPSKLTPKPVKAKPPRKSFSLAGMMERKPTPTPSSTNSLTNADGEVIRPPIKKKPAWTTNYQRIGNSFEESKERQFAMEFLMDAVSCLPKGSIDPPSVARALEDALHTKYGDNLAEYMAKLHDVCSAIAGKKQMGSLAQKIIAGDYATPYDVISLPRKTLFQSFEGFWIP</sequence>
<feature type="compositionally biased region" description="Basic residues" evidence="1">
    <location>
        <begin position="506"/>
        <end position="522"/>
    </location>
</feature>
<proteinExistence type="predicted"/>
<feature type="compositionally biased region" description="Basic and acidic residues" evidence="1">
    <location>
        <begin position="676"/>
        <end position="694"/>
    </location>
</feature>
<dbReference type="EMBL" id="BLLK01000019">
    <property type="protein sequence ID" value="GFH44110.1"/>
    <property type="molecule type" value="Genomic_DNA"/>
</dbReference>
<feature type="compositionally biased region" description="Low complexity" evidence="1">
    <location>
        <begin position="696"/>
        <end position="707"/>
    </location>
</feature>
<evidence type="ECO:0000256" key="1">
    <source>
        <dbReference type="SAM" id="MobiDB-lite"/>
    </source>
</evidence>
<feature type="region of interest" description="Disordered" evidence="1">
    <location>
        <begin position="611"/>
        <end position="757"/>
    </location>
</feature>
<feature type="compositionally biased region" description="Basic residues" evidence="1">
    <location>
        <begin position="146"/>
        <end position="171"/>
    </location>
</feature>
<gene>
    <name evidence="2" type="ORF">CTEN210_00584</name>
</gene>
<feature type="compositionally biased region" description="Acidic residues" evidence="1">
    <location>
        <begin position="175"/>
        <end position="188"/>
    </location>
</feature>
<feature type="compositionally biased region" description="Acidic residues" evidence="1">
    <location>
        <begin position="489"/>
        <end position="501"/>
    </location>
</feature>
<reference evidence="2 3" key="1">
    <citation type="journal article" date="2021" name="Sci. Rep.">
        <title>The genome of the diatom Chaetoceros tenuissimus carries an ancient integrated fragment of an extant virus.</title>
        <authorList>
            <person name="Hongo Y."/>
            <person name="Kimura K."/>
            <person name="Takaki Y."/>
            <person name="Yoshida Y."/>
            <person name="Baba S."/>
            <person name="Kobayashi G."/>
            <person name="Nagasaki K."/>
            <person name="Hano T."/>
            <person name="Tomaru Y."/>
        </authorList>
    </citation>
    <scope>NUCLEOTIDE SEQUENCE [LARGE SCALE GENOMIC DNA]</scope>
    <source>
        <strain evidence="2 3">NIES-3715</strain>
    </source>
</reference>
<feature type="compositionally biased region" description="Acidic residues" evidence="1">
    <location>
        <begin position="123"/>
        <end position="135"/>
    </location>
</feature>
<comment type="caution">
    <text evidence="2">The sequence shown here is derived from an EMBL/GenBank/DDBJ whole genome shotgun (WGS) entry which is preliminary data.</text>
</comment>
<feature type="region of interest" description="Disordered" evidence="1">
    <location>
        <begin position="120"/>
        <end position="199"/>
    </location>
</feature>
<feature type="compositionally biased region" description="Basic and acidic residues" evidence="1">
    <location>
        <begin position="638"/>
        <end position="656"/>
    </location>
</feature>
<feature type="compositionally biased region" description="Acidic residues" evidence="1">
    <location>
        <begin position="454"/>
        <end position="483"/>
    </location>
</feature>
<feature type="compositionally biased region" description="Acidic residues" evidence="1">
    <location>
        <begin position="376"/>
        <end position="387"/>
    </location>
</feature>
<keyword evidence="3" id="KW-1185">Reference proteome</keyword>
<feature type="region of interest" description="Disordered" evidence="1">
    <location>
        <begin position="376"/>
        <end position="527"/>
    </location>
</feature>